<dbReference type="Pfam" id="PF04738">
    <property type="entry name" value="Lant_dehydr_N"/>
    <property type="match status" value="1"/>
</dbReference>
<feature type="domain" description="Lantibiotic dehydratase N-terminal" evidence="1">
    <location>
        <begin position="27"/>
        <end position="680"/>
    </location>
</feature>
<sequence length="1045" mass="119879">MDDEKFAELLANVAQETNKVLGIVVQCPEVAQALMVASPSLFESLHYLQQPFSSRRQERVYASLLRYIVRMSTRATPFGLFSGIAIGMLADETTAEVAMPPVQQICSSVDISWLLEVVKSMEQNEDIRPHLHIIVNPSVYCVGSRAVIPFTDADKDGNIRMTTLQITPVVSSLLQERELTQTIGSPLSYHILLGRLLLAFPHMPEQHVDRILRVLLYKDFLLTDLRPCLLDKDPLLYVLKRLQTIPGAQSLSQVLGEVVASTLLVDQLKLEDPLVALHQLREAQEKVYRHTRPSYSIDTTINIKEPLLNKAIGDAASQAAEILLRIAPPSSSFHALRRYHEKFIETYGIDAEIPLLTLLSPEIGLGLPQVYTGEGQHHFTHTLTSAQGPQHDAMLTALFAEALNKGVQEIELNASMLDQLASCTPKVHTLPYSTVELYFQICARSREALDTGNWRLVVAHPPALLPGGRTFGRFHKMMDQQQLDALKQYIKAEEALFPEVIFAELNYIFPLERDMNVMLRPQLRSYEIVMNTWSSVTPENRISLDDLVVGVRPDRFYLRSLRLGKEVVVCQSHALNTERTPPLCRFLLDASSSGYAHLSGFDWGCLQSAPFLPRLRYQQIVLSPAQWRVRVFDLLPERLECDDTVWFLRIQRWRNQWSIPRFVYLVEDDNRFLLDLEHPGFLAELRRALSKSPANRGVLLQEMFPDAEQLWLQNTHTEPYVAEIILPLILRPPLAEYAATHFLGKHVERIEPHRAVRLEERRQLPGAEWTSLKLYTAAKRQNDVITGPLKDLVISLQEQQCMDYWFFIRYADPDPHVRVRFHATHSQHEHLLLAVLAWSRKLIHEGLIQSVRVEEYNREVERYGGPLAFPTIEHIFCASSNMASDLLTLQSGRHMAFDSIVAAVWSLDHFFAAWGVNTEKRLVFVQELVDRYEYADVFRLRRKLLLGLFLPEENQYFTEEVKKQKEMLLQMHASKSALLQKSAQVFHELALRKELWQSEHSLLRSLAHMHLNRLQGIDPEQEMKVYACWKYTLESSQKYLFIGDL</sequence>
<protein>
    <recommendedName>
        <fullName evidence="5">Lantibiotic dehydratase</fullName>
    </recommendedName>
</protein>
<comment type="caution">
    <text evidence="3">The sequence shown here is derived from an EMBL/GenBank/DDBJ whole genome shotgun (WGS) entry which is preliminary data.</text>
</comment>
<evidence type="ECO:0000313" key="3">
    <source>
        <dbReference type="EMBL" id="GCE29358.1"/>
    </source>
</evidence>
<dbReference type="AlphaFoldDB" id="A0A402BD82"/>
<proteinExistence type="predicted"/>
<reference evidence="4" key="1">
    <citation type="submission" date="2018-12" db="EMBL/GenBank/DDBJ databases">
        <title>Tengunoibacter tsumagoiensis gen. nov., sp. nov., Dictyobacter kobayashii sp. nov., D. alpinus sp. nov., and D. joshuensis sp. nov. and description of Dictyobacteraceae fam. nov. within the order Ktedonobacterales isolated from Tengu-no-mugimeshi.</title>
        <authorList>
            <person name="Wang C.M."/>
            <person name="Zheng Y."/>
            <person name="Sakai Y."/>
            <person name="Toyoda A."/>
            <person name="Minakuchi Y."/>
            <person name="Abe K."/>
            <person name="Yokota A."/>
            <person name="Yabe S."/>
        </authorList>
    </citation>
    <scope>NUCLEOTIDE SEQUENCE [LARGE SCALE GENOMIC DNA]</scope>
    <source>
        <strain evidence="4">Uno16</strain>
    </source>
</reference>
<name>A0A402BD82_9CHLR</name>
<dbReference type="Proteomes" id="UP000287171">
    <property type="component" value="Unassembled WGS sequence"/>
</dbReference>
<accession>A0A402BD82</accession>
<feature type="domain" description="Thiopeptide-type bacteriocin biosynthesis" evidence="2">
    <location>
        <begin position="769"/>
        <end position="1030"/>
    </location>
</feature>
<gene>
    <name evidence="3" type="ORF">KDA_48420</name>
</gene>
<dbReference type="Pfam" id="PF14028">
    <property type="entry name" value="Lant_dehydr_C"/>
    <property type="match status" value="1"/>
</dbReference>
<organism evidence="3 4">
    <name type="scientific">Dictyobacter alpinus</name>
    <dbReference type="NCBI Taxonomy" id="2014873"/>
    <lineage>
        <taxon>Bacteria</taxon>
        <taxon>Bacillati</taxon>
        <taxon>Chloroflexota</taxon>
        <taxon>Ktedonobacteria</taxon>
        <taxon>Ktedonobacterales</taxon>
        <taxon>Dictyobacteraceae</taxon>
        <taxon>Dictyobacter</taxon>
    </lineage>
</organism>
<dbReference type="InterPro" id="IPR023809">
    <property type="entry name" value="Thiopep_bacteriocin_synth_dom"/>
</dbReference>
<dbReference type="EMBL" id="BIFT01000002">
    <property type="protein sequence ID" value="GCE29358.1"/>
    <property type="molecule type" value="Genomic_DNA"/>
</dbReference>
<dbReference type="RefSeq" id="WP_161982361.1">
    <property type="nucleotide sequence ID" value="NZ_BIFT01000002.1"/>
</dbReference>
<dbReference type="InterPro" id="IPR006827">
    <property type="entry name" value="Lant_deHydtase_N"/>
</dbReference>
<evidence type="ECO:0000313" key="4">
    <source>
        <dbReference type="Proteomes" id="UP000287171"/>
    </source>
</evidence>
<evidence type="ECO:0000259" key="1">
    <source>
        <dbReference type="Pfam" id="PF04738"/>
    </source>
</evidence>
<keyword evidence="4" id="KW-1185">Reference proteome</keyword>
<evidence type="ECO:0008006" key="5">
    <source>
        <dbReference type="Google" id="ProtNLM"/>
    </source>
</evidence>
<dbReference type="NCBIfam" id="TIGR03891">
    <property type="entry name" value="thiopep_ocin"/>
    <property type="match status" value="1"/>
</dbReference>
<evidence type="ECO:0000259" key="2">
    <source>
        <dbReference type="Pfam" id="PF14028"/>
    </source>
</evidence>